<name>A0A8J7CBX1_9BACT</name>
<keyword evidence="1" id="KW-0732">Signal</keyword>
<comment type="caution">
    <text evidence="2">The sequence shown here is derived from an EMBL/GenBank/DDBJ whole genome shotgun (WGS) entry which is preliminary data.</text>
</comment>
<gene>
    <name evidence="2" type="ORF">IFK94_01515</name>
</gene>
<evidence type="ECO:0008006" key="4">
    <source>
        <dbReference type="Google" id="ProtNLM"/>
    </source>
</evidence>
<dbReference type="Proteomes" id="UP000648239">
    <property type="component" value="Unassembled WGS sequence"/>
</dbReference>
<dbReference type="AlphaFoldDB" id="A0A8J7CBX1"/>
<protein>
    <recommendedName>
        <fullName evidence="4">NIPSNAP domain-containing protein</fullName>
    </recommendedName>
</protein>
<proteinExistence type="predicted"/>
<evidence type="ECO:0000256" key="1">
    <source>
        <dbReference type="SAM" id="SignalP"/>
    </source>
</evidence>
<feature type="signal peptide" evidence="1">
    <location>
        <begin position="1"/>
        <end position="24"/>
    </location>
</feature>
<organism evidence="2 3">
    <name type="scientific">Candidatus Polarisedimenticola svalbardensis</name>
    <dbReference type="NCBI Taxonomy" id="2886004"/>
    <lineage>
        <taxon>Bacteria</taxon>
        <taxon>Pseudomonadati</taxon>
        <taxon>Acidobacteriota</taxon>
        <taxon>Candidatus Polarisedimenticolia</taxon>
        <taxon>Candidatus Polarisedimenticolales</taxon>
        <taxon>Candidatus Polarisedimenticolaceae</taxon>
        <taxon>Candidatus Polarisedimenticola</taxon>
    </lineage>
</organism>
<evidence type="ECO:0000313" key="3">
    <source>
        <dbReference type="Proteomes" id="UP000648239"/>
    </source>
</evidence>
<reference evidence="2 3" key="1">
    <citation type="submission" date="2020-08" db="EMBL/GenBank/DDBJ databases">
        <title>Acidobacteriota in marine sediments use diverse sulfur dissimilation pathways.</title>
        <authorList>
            <person name="Wasmund K."/>
        </authorList>
    </citation>
    <scope>NUCLEOTIDE SEQUENCE [LARGE SCALE GENOMIC DNA]</scope>
    <source>
        <strain evidence="2">MAG AM4</strain>
    </source>
</reference>
<evidence type="ECO:0000313" key="2">
    <source>
        <dbReference type="EMBL" id="MBD3866777.1"/>
    </source>
</evidence>
<feature type="chain" id="PRO_5035306485" description="NIPSNAP domain-containing protein" evidence="1">
    <location>
        <begin position="25"/>
        <end position="253"/>
    </location>
</feature>
<dbReference type="EMBL" id="JACXWD010000003">
    <property type="protein sequence ID" value="MBD3866777.1"/>
    <property type="molecule type" value="Genomic_DNA"/>
</dbReference>
<sequence length="253" mass="28404">MQRKTLLILLVCAFVALTPIPAQDDAPAEFLAMAHNVKVQPGHELEFEAALKNHWAMHNKAGDPQGWTTWVQLTGKNTGMYMIRSAGLTWADLDKENGVEGDMEDVLGNMMPHISWSGTKITQWDLEMSNWPDSIGTPNMVELTVFHLKPGTEKGFYHALGAVSEFLKENVTDWQWAWGHGVSGHSGGTAVLAIPHENWASFKDDDINMWKMLEEAKGRIETDLLMEEITSAIKWQENYAAMHRPDLSYTPAE</sequence>
<accession>A0A8J7CBX1</accession>